<dbReference type="Pfam" id="PF12399">
    <property type="entry name" value="BCA_ABC_TP_C"/>
    <property type="match status" value="1"/>
</dbReference>
<evidence type="ECO:0000256" key="1">
    <source>
        <dbReference type="ARBA" id="ARBA00022448"/>
    </source>
</evidence>
<dbReference type="Proteomes" id="UP000019140">
    <property type="component" value="Unassembled WGS sequence"/>
</dbReference>
<proteinExistence type="predicted"/>
<dbReference type="GO" id="GO:0005886">
    <property type="term" value="C:plasma membrane"/>
    <property type="evidence" value="ECO:0007669"/>
    <property type="project" value="TreeGrafter"/>
</dbReference>
<name>W4LYV3_9BACT</name>
<accession>W4LYV3</accession>
<evidence type="ECO:0000256" key="2">
    <source>
        <dbReference type="ARBA" id="ARBA00022741"/>
    </source>
</evidence>
<keyword evidence="3" id="KW-0067">ATP-binding</keyword>
<dbReference type="SUPFAM" id="SSF52540">
    <property type="entry name" value="P-loop containing nucleoside triphosphate hydrolases"/>
    <property type="match status" value="1"/>
</dbReference>
<dbReference type="InterPro" id="IPR051120">
    <property type="entry name" value="ABC_AA/LPS_Transport"/>
</dbReference>
<dbReference type="InterPro" id="IPR027417">
    <property type="entry name" value="P-loop_NTPase"/>
</dbReference>
<dbReference type="PROSITE" id="PS50893">
    <property type="entry name" value="ABC_TRANSPORTER_2"/>
    <property type="match status" value="1"/>
</dbReference>
<dbReference type="EMBL" id="AZHX01001516">
    <property type="protein sequence ID" value="ETX02557.1"/>
    <property type="molecule type" value="Genomic_DNA"/>
</dbReference>
<dbReference type="PANTHER" id="PTHR45772">
    <property type="entry name" value="CONSERVED COMPONENT OF ABC TRANSPORTER FOR NATURAL AMINO ACIDS-RELATED"/>
    <property type="match status" value="1"/>
</dbReference>
<feature type="domain" description="ABC transporter" evidence="4">
    <location>
        <begin position="4"/>
        <end position="252"/>
    </location>
</feature>
<dbReference type="Pfam" id="PF00005">
    <property type="entry name" value="ABC_tran"/>
    <property type="match status" value="1"/>
</dbReference>
<dbReference type="HOGENOM" id="CLU_000604_1_2_7"/>
<keyword evidence="2" id="KW-0547">Nucleotide-binding</keyword>
<dbReference type="AlphaFoldDB" id="W4LYV3"/>
<dbReference type="SMART" id="SM00382">
    <property type="entry name" value="AAA"/>
    <property type="match status" value="1"/>
</dbReference>
<gene>
    <name evidence="5" type="ORF">ETSY2_35315</name>
</gene>
<dbReference type="InterPro" id="IPR032823">
    <property type="entry name" value="BCA_ABC_TP_C"/>
</dbReference>
<dbReference type="FunFam" id="3.40.50.300:FF:000421">
    <property type="entry name" value="Branched-chain amino acid ABC transporter ATP-binding protein"/>
    <property type="match status" value="1"/>
</dbReference>
<dbReference type="InterPro" id="IPR003593">
    <property type="entry name" value="AAA+_ATPase"/>
</dbReference>
<keyword evidence="1" id="KW-0813">Transport</keyword>
<reference evidence="5 6" key="1">
    <citation type="journal article" date="2014" name="Nature">
        <title>An environmental bacterial taxon with a large and distinct metabolic repertoire.</title>
        <authorList>
            <person name="Wilson M.C."/>
            <person name="Mori T."/>
            <person name="Ruckert C."/>
            <person name="Uria A.R."/>
            <person name="Helf M.J."/>
            <person name="Takada K."/>
            <person name="Gernert C."/>
            <person name="Steffens U.A."/>
            <person name="Heycke N."/>
            <person name="Schmitt S."/>
            <person name="Rinke C."/>
            <person name="Helfrich E.J."/>
            <person name="Brachmann A.O."/>
            <person name="Gurgui C."/>
            <person name="Wakimoto T."/>
            <person name="Kracht M."/>
            <person name="Crusemann M."/>
            <person name="Hentschel U."/>
            <person name="Abe I."/>
            <person name="Matsunaga S."/>
            <person name="Kalinowski J."/>
            <person name="Takeyama H."/>
            <person name="Piel J."/>
        </authorList>
    </citation>
    <scope>NUCLEOTIDE SEQUENCE [LARGE SCALE GENOMIC DNA]</scope>
    <source>
        <strain evidence="6">TSY2</strain>
    </source>
</reference>
<dbReference type="CDD" id="cd03219">
    <property type="entry name" value="ABC_Mj1267_LivG_branched"/>
    <property type="match status" value="1"/>
</dbReference>
<comment type="caution">
    <text evidence="5">The sequence shown here is derived from an EMBL/GenBank/DDBJ whole genome shotgun (WGS) entry which is preliminary data.</text>
</comment>
<sequence length="259" mass="28456">MARLQVEQLSISFGGLKAVDNVSFTIEDGAIHGLIGPNGAGKTAIFNCISGVYQPDRGRVLFDDHDLTPLQPHEVAQRGVARTFQNIELFQNMTAFENVMVGRHVHMKSSLFAGAFALPGVRNEERQSRKRVLEILDFLKLSDVQHHLASSLSFGHQKMLELGRALALEPKLLLLDEPASGMNTQETTALRLLIDDIRTRLGVTVFLVEHDMGLVMKLCDRISVINFGVKIAEGTPQAIQNNPDVIEAYLGEGTSVADD</sequence>
<keyword evidence="6" id="KW-1185">Reference proteome</keyword>
<protein>
    <recommendedName>
        <fullName evidence="4">ABC transporter domain-containing protein</fullName>
    </recommendedName>
</protein>
<organism evidence="5 6">
    <name type="scientific">Candidatus Entotheonella gemina</name>
    <dbReference type="NCBI Taxonomy" id="1429439"/>
    <lineage>
        <taxon>Bacteria</taxon>
        <taxon>Pseudomonadati</taxon>
        <taxon>Nitrospinota/Tectimicrobiota group</taxon>
        <taxon>Candidatus Tectimicrobiota</taxon>
        <taxon>Candidatus Entotheonellia</taxon>
        <taxon>Candidatus Entotheonellales</taxon>
        <taxon>Candidatus Entotheonellaceae</taxon>
        <taxon>Candidatus Entotheonella</taxon>
    </lineage>
</organism>
<evidence type="ECO:0000256" key="3">
    <source>
        <dbReference type="ARBA" id="ARBA00022840"/>
    </source>
</evidence>
<evidence type="ECO:0000259" key="4">
    <source>
        <dbReference type="PROSITE" id="PS50893"/>
    </source>
</evidence>
<dbReference type="InterPro" id="IPR003439">
    <property type="entry name" value="ABC_transporter-like_ATP-bd"/>
</dbReference>
<dbReference type="GO" id="GO:0016887">
    <property type="term" value="F:ATP hydrolysis activity"/>
    <property type="evidence" value="ECO:0007669"/>
    <property type="project" value="InterPro"/>
</dbReference>
<dbReference type="GO" id="GO:0005524">
    <property type="term" value="F:ATP binding"/>
    <property type="evidence" value="ECO:0007669"/>
    <property type="project" value="UniProtKB-KW"/>
</dbReference>
<evidence type="ECO:0000313" key="6">
    <source>
        <dbReference type="Proteomes" id="UP000019140"/>
    </source>
</evidence>
<dbReference type="Gene3D" id="3.40.50.300">
    <property type="entry name" value="P-loop containing nucleotide triphosphate hydrolases"/>
    <property type="match status" value="1"/>
</dbReference>
<dbReference type="PATRIC" id="fig|1429439.4.peg.5971"/>
<evidence type="ECO:0000313" key="5">
    <source>
        <dbReference type="EMBL" id="ETX02557.1"/>
    </source>
</evidence>